<comment type="caution">
    <text evidence="1">The sequence shown here is derived from an EMBL/GenBank/DDBJ whole genome shotgun (WGS) entry which is preliminary data.</text>
</comment>
<sequence length="110" mass="12811">MLMRSCRGLRFSLAPRHHRSFTATSAKKIPEDDVSKDFRPPWVYTMARLGLQWSIPAVGFYAIFWHDFGDNEHVFSPARRWAARQKAAFFTLSPEERKLLDNKENPSNKA</sequence>
<dbReference type="EMBL" id="JBANRG010000003">
    <property type="protein sequence ID" value="KAK7469394.1"/>
    <property type="molecule type" value="Genomic_DNA"/>
</dbReference>
<proteinExistence type="predicted"/>
<protein>
    <submittedName>
        <fullName evidence="1">Uncharacterized protein</fullName>
    </submittedName>
</protein>
<name>A0ABR1JYK9_9AGAR</name>
<accession>A0ABR1JYK9</accession>
<organism evidence="1 2">
    <name type="scientific">Marasmiellus scandens</name>
    <dbReference type="NCBI Taxonomy" id="2682957"/>
    <lineage>
        <taxon>Eukaryota</taxon>
        <taxon>Fungi</taxon>
        <taxon>Dikarya</taxon>
        <taxon>Basidiomycota</taxon>
        <taxon>Agaricomycotina</taxon>
        <taxon>Agaricomycetes</taxon>
        <taxon>Agaricomycetidae</taxon>
        <taxon>Agaricales</taxon>
        <taxon>Marasmiineae</taxon>
        <taxon>Omphalotaceae</taxon>
        <taxon>Marasmiellus</taxon>
    </lineage>
</organism>
<evidence type="ECO:0000313" key="2">
    <source>
        <dbReference type="Proteomes" id="UP001498398"/>
    </source>
</evidence>
<reference evidence="1 2" key="1">
    <citation type="submission" date="2024-01" db="EMBL/GenBank/DDBJ databases">
        <title>A draft genome for the cacao thread blight pathogen Marasmiellus scandens.</title>
        <authorList>
            <person name="Baruah I.K."/>
            <person name="Leung J."/>
            <person name="Bukari Y."/>
            <person name="Amoako-Attah I."/>
            <person name="Meinhardt L.W."/>
            <person name="Bailey B.A."/>
            <person name="Cohen S.P."/>
        </authorList>
    </citation>
    <scope>NUCLEOTIDE SEQUENCE [LARGE SCALE GENOMIC DNA]</scope>
    <source>
        <strain evidence="1 2">GH-19</strain>
    </source>
</reference>
<dbReference type="Proteomes" id="UP001498398">
    <property type="component" value="Unassembled WGS sequence"/>
</dbReference>
<keyword evidence="2" id="KW-1185">Reference proteome</keyword>
<gene>
    <name evidence="1" type="ORF">VKT23_003868</name>
</gene>
<evidence type="ECO:0000313" key="1">
    <source>
        <dbReference type="EMBL" id="KAK7469394.1"/>
    </source>
</evidence>